<name>A0A1I6BK62_9BACI</name>
<protein>
    <submittedName>
        <fullName evidence="1">YueH-like protein</fullName>
    </submittedName>
</protein>
<dbReference type="Pfam" id="PF14166">
    <property type="entry name" value="YueH"/>
    <property type="match status" value="1"/>
</dbReference>
<dbReference type="RefSeq" id="WP_061805954.1">
    <property type="nucleotide sequence ID" value="NZ_FOXX01000010.1"/>
</dbReference>
<comment type="caution">
    <text evidence="1">The sequence shown here is derived from an EMBL/GenBank/DDBJ whole genome shotgun (WGS) entry which is preliminary data.</text>
</comment>
<reference evidence="1 2" key="1">
    <citation type="submission" date="2016-10" db="EMBL/GenBank/DDBJ databases">
        <authorList>
            <person name="Varghese N."/>
            <person name="Submissions S."/>
        </authorList>
    </citation>
    <scope>NUCLEOTIDE SEQUENCE [LARGE SCALE GENOMIC DNA]</scope>
    <source>
        <strain evidence="1 2">DSM 13796</strain>
    </source>
</reference>
<dbReference type="EMBL" id="FOXX01000010">
    <property type="protein sequence ID" value="SFQ81294.1"/>
    <property type="molecule type" value="Genomic_DNA"/>
</dbReference>
<keyword evidence="2" id="KW-1185">Reference proteome</keyword>
<dbReference type="Proteomes" id="UP000182762">
    <property type="component" value="Unassembled WGS sequence"/>
</dbReference>
<evidence type="ECO:0000313" key="1">
    <source>
        <dbReference type="EMBL" id="SFQ81294.1"/>
    </source>
</evidence>
<accession>A0A1I6BK62</accession>
<dbReference type="GeneID" id="93712326"/>
<organism evidence="1 2">
    <name type="scientific">Priestia endophytica DSM 13796</name>
    <dbReference type="NCBI Taxonomy" id="1121089"/>
    <lineage>
        <taxon>Bacteria</taxon>
        <taxon>Bacillati</taxon>
        <taxon>Bacillota</taxon>
        <taxon>Bacilli</taxon>
        <taxon>Bacillales</taxon>
        <taxon>Bacillaceae</taxon>
        <taxon>Priestia</taxon>
    </lineage>
</organism>
<dbReference type="InterPro" id="IPR020260">
    <property type="entry name" value="Uncharacterised_YueH"/>
</dbReference>
<proteinExistence type="predicted"/>
<sequence>MKIRMANIDYEGRKVGQVYLHENKKEETTLIAIPDLEWSTVVSYEEEIEEMKMRVFASLKERTNEEVGREMTAKINYWVREM</sequence>
<evidence type="ECO:0000313" key="2">
    <source>
        <dbReference type="Proteomes" id="UP000182762"/>
    </source>
</evidence>
<gene>
    <name evidence="1" type="ORF">SAMN02745910_03747</name>
</gene>